<dbReference type="GeneID" id="14375235"/>
<feature type="region of interest" description="Disordered" evidence="2">
    <location>
        <begin position="148"/>
        <end position="182"/>
    </location>
</feature>
<dbReference type="InterPro" id="IPR053710">
    <property type="entry name" value="Arylamine_NAT_domain_sf"/>
</dbReference>
<dbReference type="GO" id="GO:0016407">
    <property type="term" value="F:acetyltransferase activity"/>
    <property type="evidence" value="ECO:0007669"/>
    <property type="project" value="InterPro"/>
</dbReference>
<dbReference type="HOGENOM" id="CLU_049918_1_0_2"/>
<dbReference type="eggNOG" id="arCOG13959">
    <property type="taxonomic scope" value="Archaea"/>
</dbReference>
<dbReference type="SUPFAM" id="SSF54001">
    <property type="entry name" value="Cysteine proteinases"/>
    <property type="match status" value="1"/>
</dbReference>
<keyword evidence="3" id="KW-0808">Transferase</keyword>
<accession>L0I7N7</accession>
<evidence type="ECO:0000313" key="3">
    <source>
        <dbReference type="EMBL" id="AGB15600.1"/>
    </source>
</evidence>
<dbReference type="STRING" id="797302.Halru_0981"/>
<evidence type="ECO:0000313" key="4">
    <source>
        <dbReference type="Proteomes" id="UP000010846"/>
    </source>
</evidence>
<dbReference type="EMBL" id="CP003050">
    <property type="protein sequence ID" value="AGB15600.1"/>
    <property type="molecule type" value="Genomic_DNA"/>
</dbReference>
<evidence type="ECO:0000256" key="2">
    <source>
        <dbReference type="SAM" id="MobiDB-lite"/>
    </source>
</evidence>
<dbReference type="PANTHER" id="PTHR11786:SF0">
    <property type="entry name" value="ARYLAMINE N-ACETYLTRANSFERASE 4-RELATED"/>
    <property type="match status" value="1"/>
</dbReference>
<comment type="similarity">
    <text evidence="1">Belongs to the arylamine N-acetyltransferase family.</text>
</comment>
<sequence>MTIGRYVERLGVSEATLSANGTDALAELQRRHLLEVSFTNAFIDAGAGTSLDPATAVPRTVSGGGGLCYDCNGAFAWLLQELEYDVSLLSARPRYDDGSHGPEYDHLALLVDEHLVDVGFGDFARQPLPLDGRLRSDVSGTYRVIEVADHGGTSGGNHAQADDEPDGDGDAPSDECTHVAQRRSDDGWETLYRFDVTPRAGDEFADLVRFHATSSESPFAGARMATLATADGRLTLSGTSMTVTEAGEKRKESVSASRTDAVLADRFGLDL</sequence>
<dbReference type="KEGG" id="hru:Halru_0981"/>
<reference evidence="3" key="1">
    <citation type="submission" date="2011-09" db="EMBL/GenBank/DDBJ databases">
        <title>Complete sequence of Halovivax ruber XH-70.</title>
        <authorList>
            <consortium name="US DOE Joint Genome Institute"/>
            <person name="Lucas S."/>
            <person name="Han J."/>
            <person name="Lapidus A."/>
            <person name="Cheng J.-F."/>
            <person name="Goodwin L."/>
            <person name="Pitluck S."/>
            <person name="Peters L."/>
            <person name="Mikhailova N."/>
            <person name="Davenport K."/>
            <person name="Detter J.C."/>
            <person name="Han C."/>
            <person name="Tapia R."/>
            <person name="Land M."/>
            <person name="Hauser L."/>
            <person name="Kyrpides N."/>
            <person name="Ivanova N."/>
            <person name="Pagani I."/>
            <person name="Sproer C."/>
            <person name="Anderson I."/>
            <person name="Woyke T."/>
        </authorList>
    </citation>
    <scope>NUCLEOTIDE SEQUENCE</scope>
    <source>
        <strain evidence="3">XH-70</strain>
    </source>
</reference>
<dbReference type="InterPro" id="IPR001447">
    <property type="entry name" value="Arylamine_N-AcTrfase"/>
</dbReference>
<dbReference type="Proteomes" id="UP000010846">
    <property type="component" value="Chromosome"/>
</dbReference>
<dbReference type="Gene3D" id="3.30.2140.20">
    <property type="match status" value="1"/>
</dbReference>
<keyword evidence="4" id="KW-1185">Reference proteome</keyword>
<dbReference type="OrthoDB" id="201800at2157"/>
<dbReference type="PANTHER" id="PTHR11786">
    <property type="entry name" value="N-HYDROXYARYLAMINE O-ACETYLTRANSFERASE"/>
    <property type="match status" value="1"/>
</dbReference>
<dbReference type="AlphaFoldDB" id="L0I7N7"/>
<gene>
    <name evidence="3" type="ordered locus">Halru_0981</name>
</gene>
<evidence type="ECO:0000256" key="1">
    <source>
        <dbReference type="ARBA" id="ARBA00006547"/>
    </source>
</evidence>
<protein>
    <submittedName>
        <fullName evidence="3">Arylamine N-acetyltransferase</fullName>
    </submittedName>
</protein>
<dbReference type="Pfam" id="PF00797">
    <property type="entry name" value="Acetyltransf_2"/>
    <property type="match status" value="1"/>
</dbReference>
<dbReference type="InterPro" id="IPR038765">
    <property type="entry name" value="Papain-like_cys_pep_sf"/>
</dbReference>
<feature type="compositionally biased region" description="Acidic residues" evidence="2">
    <location>
        <begin position="162"/>
        <end position="173"/>
    </location>
</feature>
<dbReference type="RefSeq" id="WP_015300265.1">
    <property type="nucleotide sequence ID" value="NC_019964.1"/>
</dbReference>
<proteinExistence type="inferred from homology"/>
<name>L0I7N7_HALRX</name>
<organism evidence="3 4">
    <name type="scientific">Halovivax ruber (strain DSM 18193 / JCM 13892 / XH-70)</name>
    <dbReference type="NCBI Taxonomy" id="797302"/>
    <lineage>
        <taxon>Archaea</taxon>
        <taxon>Methanobacteriati</taxon>
        <taxon>Methanobacteriota</taxon>
        <taxon>Stenosarchaea group</taxon>
        <taxon>Halobacteria</taxon>
        <taxon>Halobacteriales</taxon>
        <taxon>Natrialbaceae</taxon>
        <taxon>Halovivax</taxon>
    </lineage>
</organism>